<accession>A0ABW8MLV5</accession>
<gene>
    <name evidence="1" type="ORF">ABH943_004672</name>
</gene>
<reference evidence="1 2" key="2">
    <citation type="submission" date="2024-11" db="EMBL/GenBank/DDBJ databases">
        <title>Using genomics to understand microbial adaptation to soil warming.</title>
        <authorList>
            <person name="Deangelis K.M. PhD."/>
        </authorList>
    </citation>
    <scope>NUCLEOTIDE SEQUENCE [LARGE SCALE GENOMIC DNA]</scope>
    <source>
        <strain evidence="1 2">GAS97</strain>
    </source>
</reference>
<sequence>MVASIFTQVLFDKICDQLADGKSLREICEKKGMPNRKTFHVWCKNSQELKAQYDEACLDREDAIFDDILYIGDTAKDSKLGKLAMDAKQWTLARMNRKKYGNHITEEMVGANGGPIQIERVRLNMAPVEELPE</sequence>
<dbReference type="Pfam" id="PF20901">
    <property type="entry name" value="Sf6_terminase"/>
    <property type="match status" value="1"/>
</dbReference>
<name>A0ABW8MLV5_9BURK</name>
<keyword evidence="2" id="KW-1185">Reference proteome</keyword>
<dbReference type="EMBL" id="JBIYDN010000015">
    <property type="protein sequence ID" value="MFK4444650.1"/>
    <property type="molecule type" value="Genomic_DNA"/>
</dbReference>
<dbReference type="RefSeq" id="WP_404609739.1">
    <property type="nucleotide sequence ID" value="NZ_JBIYDN010000015.1"/>
</dbReference>
<dbReference type="InterPro" id="IPR048683">
    <property type="entry name" value="Sf6_terminase"/>
</dbReference>
<proteinExistence type="predicted"/>
<organism evidence="1 2">
    <name type="scientific">Caballeronia udeis</name>
    <dbReference type="NCBI Taxonomy" id="1232866"/>
    <lineage>
        <taxon>Bacteria</taxon>
        <taxon>Pseudomonadati</taxon>
        <taxon>Pseudomonadota</taxon>
        <taxon>Betaproteobacteria</taxon>
        <taxon>Burkholderiales</taxon>
        <taxon>Burkholderiaceae</taxon>
        <taxon>Caballeronia</taxon>
    </lineage>
</organism>
<protein>
    <recommendedName>
        <fullName evidence="3">Terminase small subunit</fullName>
    </recommendedName>
</protein>
<evidence type="ECO:0000313" key="1">
    <source>
        <dbReference type="EMBL" id="MFK4444650.1"/>
    </source>
</evidence>
<reference evidence="1 2" key="1">
    <citation type="submission" date="2024-10" db="EMBL/GenBank/DDBJ databases">
        <authorList>
            <person name="Deangelis K."/>
            <person name="Huntemann M."/>
            <person name="Clum A."/>
            <person name="Wang J."/>
            <person name="Palaniappan K."/>
            <person name="Ritter S."/>
            <person name="Chen I.-M."/>
            <person name="Stamatis D."/>
            <person name="Reddy T."/>
            <person name="O'Malley R."/>
            <person name="Daum C."/>
            <person name="Ng V."/>
            <person name="Ivanova N."/>
            <person name="Kyrpides N."/>
            <person name="Woyke T."/>
        </authorList>
    </citation>
    <scope>NUCLEOTIDE SEQUENCE [LARGE SCALE GENOMIC DNA]</scope>
    <source>
        <strain evidence="1 2">GAS97</strain>
    </source>
</reference>
<evidence type="ECO:0008006" key="3">
    <source>
        <dbReference type="Google" id="ProtNLM"/>
    </source>
</evidence>
<evidence type="ECO:0000313" key="2">
    <source>
        <dbReference type="Proteomes" id="UP001620514"/>
    </source>
</evidence>
<dbReference type="Proteomes" id="UP001620514">
    <property type="component" value="Unassembled WGS sequence"/>
</dbReference>
<comment type="caution">
    <text evidence="1">The sequence shown here is derived from an EMBL/GenBank/DDBJ whole genome shotgun (WGS) entry which is preliminary data.</text>
</comment>
<dbReference type="Gene3D" id="1.10.10.60">
    <property type="entry name" value="Homeodomain-like"/>
    <property type="match status" value="1"/>
</dbReference>